<dbReference type="AlphaFoldDB" id="A0A1T3NLR5"/>
<sequence length="219" mass="23594">MEPQRPPLRRIHCSASPSPSATRAGPTDTPAPLVSALNPTRTGSCGRSRPGVQCRAVDEHGIGVADGQVGELWGAVDSPRRRSVDTPRPPAEFFASEDAGAFPAPRRSRYRVVTNGARPPGTSLRGGRSRSRAAHGNARWRGRRPVPPAEPSPTTGRLMRHRLEASTPAHPDASNRCRPSRTRLIRARDGRARLNSNSIGLELGRLPLGQLRLSVSTPE</sequence>
<feature type="region of interest" description="Disordered" evidence="1">
    <location>
        <begin position="113"/>
        <end position="156"/>
    </location>
</feature>
<dbReference type="InterPro" id="IPR042099">
    <property type="entry name" value="ANL_N_sf"/>
</dbReference>
<evidence type="ECO:0000313" key="3">
    <source>
        <dbReference type="Proteomes" id="UP000190037"/>
    </source>
</evidence>
<organism evidence="2 3">
    <name type="scientific">Embleya scabrispora</name>
    <dbReference type="NCBI Taxonomy" id="159449"/>
    <lineage>
        <taxon>Bacteria</taxon>
        <taxon>Bacillati</taxon>
        <taxon>Actinomycetota</taxon>
        <taxon>Actinomycetes</taxon>
        <taxon>Kitasatosporales</taxon>
        <taxon>Streptomycetaceae</taxon>
        <taxon>Embleya</taxon>
    </lineage>
</organism>
<feature type="region of interest" description="Disordered" evidence="1">
    <location>
        <begin position="1"/>
        <end position="100"/>
    </location>
</feature>
<feature type="compositionally biased region" description="Basic residues" evidence="1">
    <location>
        <begin position="127"/>
        <end position="144"/>
    </location>
</feature>
<evidence type="ECO:0000256" key="1">
    <source>
        <dbReference type="SAM" id="MobiDB-lite"/>
    </source>
</evidence>
<dbReference type="SUPFAM" id="SSF56801">
    <property type="entry name" value="Acetyl-CoA synthetase-like"/>
    <property type="match status" value="1"/>
</dbReference>
<dbReference type="Gene3D" id="3.40.50.12780">
    <property type="entry name" value="N-terminal domain of ligase-like"/>
    <property type="match status" value="1"/>
</dbReference>
<keyword evidence="3" id="KW-1185">Reference proteome</keyword>
<dbReference type="Proteomes" id="UP000190037">
    <property type="component" value="Unassembled WGS sequence"/>
</dbReference>
<proteinExistence type="predicted"/>
<evidence type="ECO:0000313" key="2">
    <source>
        <dbReference type="EMBL" id="OPC77829.1"/>
    </source>
</evidence>
<accession>A0A1T3NLR5</accession>
<dbReference type="EMBL" id="MWQN01000003">
    <property type="protein sequence ID" value="OPC77829.1"/>
    <property type="molecule type" value="Genomic_DNA"/>
</dbReference>
<reference evidence="2 3" key="1">
    <citation type="submission" date="2017-03" db="EMBL/GenBank/DDBJ databases">
        <title>Draft genome sequence of Streptomyces scabrisporus NF3, endophyte isolated from Amphipterygium adstringens.</title>
        <authorList>
            <person name="Vazquez M."/>
            <person name="Ceapa C.D."/>
            <person name="Rodriguez Luna D."/>
            <person name="Sanchez Esquivel S."/>
        </authorList>
    </citation>
    <scope>NUCLEOTIDE SEQUENCE [LARGE SCALE GENOMIC DNA]</scope>
    <source>
        <strain evidence="2 3">NF3</strain>
    </source>
</reference>
<dbReference type="STRING" id="159449.B4N89_36775"/>
<name>A0A1T3NLR5_9ACTN</name>
<protein>
    <submittedName>
        <fullName evidence="2">Uncharacterized protein</fullName>
    </submittedName>
</protein>
<gene>
    <name evidence="2" type="ORF">B4N89_36775</name>
</gene>
<comment type="caution">
    <text evidence="2">The sequence shown here is derived from an EMBL/GenBank/DDBJ whole genome shotgun (WGS) entry which is preliminary data.</text>
</comment>